<proteinExistence type="predicted"/>
<organism evidence="1 2">
    <name type="scientific">Ambrosiozyma monospora</name>
    <name type="common">Yeast</name>
    <name type="synonym">Endomycopsis monosporus</name>
    <dbReference type="NCBI Taxonomy" id="43982"/>
    <lineage>
        <taxon>Eukaryota</taxon>
        <taxon>Fungi</taxon>
        <taxon>Dikarya</taxon>
        <taxon>Ascomycota</taxon>
        <taxon>Saccharomycotina</taxon>
        <taxon>Pichiomycetes</taxon>
        <taxon>Pichiales</taxon>
        <taxon>Pichiaceae</taxon>
        <taxon>Ambrosiozyma</taxon>
    </lineage>
</organism>
<keyword evidence="2" id="KW-1185">Reference proteome</keyword>
<gene>
    <name evidence="1" type="ORF">Amon02_000096100</name>
</gene>
<dbReference type="Proteomes" id="UP001165064">
    <property type="component" value="Unassembled WGS sequence"/>
</dbReference>
<evidence type="ECO:0000313" key="2">
    <source>
        <dbReference type="Proteomes" id="UP001165064"/>
    </source>
</evidence>
<comment type="caution">
    <text evidence="1">The sequence shown here is derived from an EMBL/GenBank/DDBJ whole genome shotgun (WGS) entry which is preliminary data.</text>
</comment>
<dbReference type="EMBL" id="BSXS01000406">
    <property type="protein sequence ID" value="GME72365.1"/>
    <property type="molecule type" value="Genomic_DNA"/>
</dbReference>
<evidence type="ECO:0000313" key="1">
    <source>
        <dbReference type="EMBL" id="GME72365.1"/>
    </source>
</evidence>
<sequence length="180" mass="20140">MSAVPKTAFFSSKRLYMVLGASSNPQKFGNKVLKWYINRNLPVYPVNPTLETVCGIKAYKTPNAILDTYLQDSKLRQTYPDGFSISVITSPTVSLTLLKSLHERIVEISGSAGDDGKEEIVRSIWFQPGSIDENVLQFVEENYGLGAKDGSLIYSRPQKFECILVGGDDRLRNEIPEHHL</sequence>
<accession>A0ACB5STC5</accession>
<protein>
    <submittedName>
        <fullName evidence="1">Unnamed protein product</fullName>
    </submittedName>
</protein>
<reference evidence="1" key="1">
    <citation type="submission" date="2023-04" db="EMBL/GenBank/DDBJ databases">
        <title>Ambrosiozyma monospora NBRC 10751.</title>
        <authorList>
            <person name="Ichikawa N."/>
            <person name="Sato H."/>
            <person name="Tonouchi N."/>
        </authorList>
    </citation>
    <scope>NUCLEOTIDE SEQUENCE</scope>
    <source>
        <strain evidence="1">NBRC 10751</strain>
    </source>
</reference>
<name>A0ACB5STC5_AMBMO</name>